<dbReference type="AlphaFoldDB" id="W6MRU4"/>
<dbReference type="GeneID" id="34521342"/>
<evidence type="ECO:0000313" key="3">
    <source>
        <dbReference type="Proteomes" id="UP000019384"/>
    </source>
</evidence>
<organism evidence="2 3">
    <name type="scientific">Kuraishia capsulata CBS 1993</name>
    <dbReference type="NCBI Taxonomy" id="1382522"/>
    <lineage>
        <taxon>Eukaryota</taxon>
        <taxon>Fungi</taxon>
        <taxon>Dikarya</taxon>
        <taxon>Ascomycota</taxon>
        <taxon>Saccharomycotina</taxon>
        <taxon>Pichiomycetes</taxon>
        <taxon>Pichiales</taxon>
        <taxon>Pichiaceae</taxon>
        <taxon>Kuraishia</taxon>
    </lineage>
</organism>
<feature type="region of interest" description="Disordered" evidence="1">
    <location>
        <begin position="16"/>
        <end position="39"/>
    </location>
</feature>
<proteinExistence type="predicted"/>
<evidence type="ECO:0000313" key="2">
    <source>
        <dbReference type="EMBL" id="CDK27962.1"/>
    </source>
</evidence>
<protein>
    <submittedName>
        <fullName evidence="2">Uncharacterized protein</fullName>
    </submittedName>
</protein>
<gene>
    <name evidence="2" type="ORF">KUCA_T00003942001</name>
</gene>
<dbReference type="HOGENOM" id="CLU_2085188_0_0_1"/>
<dbReference type="EMBL" id="HG793128">
    <property type="protein sequence ID" value="CDK27962.1"/>
    <property type="molecule type" value="Genomic_DNA"/>
</dbReference>
<sequence>MHVRVSNVFSLDLTPRTRATSPRAKPSLMGEQSALRSNNKETEAISVCYKGRNVKPITRFGCQCKVSLVCCHQIRPVFLVGYSSINSSPLHLKNSETVPTRHGSDIAKTKSHQNGNI</sequence>
<feature type="region of interest" description="Disordered" evidence="1">
    <location>
        <begin position="93"/>
        <end position="117"/>
    </location>
</feature>
<reference evidence="2" key="2">
    <citation type="submission" date="2014-02" db="EMBL/GenBank/DDBJ databases">
        <title>Complete DNA sequence of /Kuraishia capsulata/ illustrates novel genomic features among budding yeasts (/Saccharomycotina/).</title>
        <authorList>
            <person name="Morales L."/>
            <person name="Noel B."/>
            <person name="Porcel B."/>
            <person name="Marcet-Houben M."/>
            <person name="Hullo M-F."/>
            <person name="Sacerdot C."/>
            <person name="Tekaia F."/>
            <person name="Leh-Louis V."/>
            <person name="Despons L."/>
            <person name="Khanna V."/>
            <person name="Aury J-M."/>
            <person name="Barbe V."/>
            <person name="Couloux A."/>
            <person name="Labadie K."/>
            <person name="Pelletier E."/>
            <person name="Souciet J-L."/>
            <person name="Boekhout T."/>
            <person name="Gabaldon T."/>
            <person name="Wincker P."/>
            <person name="Dujon B."/>
        </authorList>
    </citation>
    <scope>NUCLEOTIDE SEQUENCE</scope>
    <source>
        <strain evidence="2">CBS 1993</strain>
    </source>
</reference>
<evidence type="ECO:0000256" key="1">
    <source>
        <dbReference type="SAM" id="MobiDB-lite"/>
    </source>
</evidence>
<dbReference type="RefSeq" id="XP_022459954.1">
    <property type="nucleotide sequence ID" value="XM_022602408.1"/>
</dbReference>
<reference evidence="2" key="1">
    <citation type="submission" date="2013-12" db="EMBL/GenBank/DDBJ databases">
        <authorList>
            <person name="Genoscope - CEA"/>
        </authorList>
    </citation>
    <scope>NUCLEOTIDE SEQUENCE</scope>
    <source>
        <strain evidence="2">CBS 1993</strain>
    </source>
</reference>
<name>W6MRU4_9ASCO</name>
<dbReference type="Proteomes" id="UP000019384">
    <property type="component" value="Unassembled WGS sequence"/>
</dbReference>
<keyword evidence="3" id="KW-1185">Reference proteome</keyword>
<accession>W6MRU4</accession>